<name>A0A078MBA5_9BACL</name>
<dbReference type="PROSITE" id="PS51272">
    <property type="entry name" value="SLH"/>
    <property type="match status" value="3"/>
</dbReference>
<dbReference type="InterPro" id="IPR001119">
    <property type="entry name" value="SLH_dom"/>
</dbReference>
<dbReference type="AlphaFoldDB" id="A0A078MBA5"/>
<feature type="domain" description="SLH" evidence="2">
    <location>
        <begin position="645"/>
        <end position="698"/>
    </location>
</feature>
<keyword evidence="1" id="KW-0732">Signal</keyword>
<feature type="signal peptide" evidence="1">
    <location>
        <begin position="1"/>
        <end position="23"/>
    </location>
</feature>
<gene>
    <name evidence="3" type="primary">ctc_7</name>
    <name evidence="3" type="ORF">BN1050_01093</name>
</gene>
<feature type="domain" description="SLH" evidence="2">
    <location>
        <begin position="699"/>
        <end position="756"/>
    </location>
</feature>
<dbReference type="PATRIC" id="fig|1461583.4.peg.1054"/>
<protein>
    <submittedName>
        <fullName evidence="3">S-layer protein</fullName>
    </submittedName>
</protein>
<evidence type="ECO:0000259" key="2">
    <source>
        <dbReference type="PROSITE" id="PS51272"/>
    </source>
</evidence>
<feature type="domain" description="SLH" evidence="2">
    <location>
        <begin position="580"/>
        <end position="643"/>
    </location>
</feature>
<organism evidence="3">
    <name type="scientific">Metalysinibacillus saudimassiliensis</name>
    <dbReference type="NCBI Taxonomy" id="1461583"/>
    <lineage>
        <taxon>Bacteria</taxon>
        <taxon>Bacillati</taxon>
        <taxon>Bacillota</taxon>
        <taxon>Bacilli</taxon>
        <taxon>Bacillales</taxon>
        <taxon>Caryophanaceae</taxon>
        <taxon>Metalysinibacillus</taxon>
    </lineage>
</organism>
<dbReference type="HOGENOM" id="CLU_346414_0_0_9"/>
<dbReference type="PANTHER" id="PTHR40446">
    <property type="entry name" value="N-ACETYLGLUCOSAMINE-1-PHOSPHODIESTER ALPHA-N-ACETYLGLUCOSAMINIDASE"/>
    <property type="match status" value="1"/>
</dbReference>
<reference evidence="3" key="1">
    <citation type="submission" date="2014-07" db="EMBL/GenBank/DDBJ databases">
        <authorList>
            <person name="Urmite Genomes Urmite Genomes"/>
        </authorList>
    </citation>
    <scope>NUCLEOTIDE SEQUENCE</scope>
    <source>
        <strain evidence="3">13S34_air</strain>
    </source>
</reference>
<evidence type="ECO:0000256" key="1">
    <source>
        <dbReference type="SAM" id="SignalP"/>
    </source>
</evidence>
<dbReference type="Pfam" id="PF09992">
    <property type="entry name" value="NAGPA"/>
    <property type="match status" value="1"/>
</dbReference>
<feature type="chain" id="PRO_5001741868" evidence="1">
    <location>
        <begin position="24"/>
        <end position="756"/>
    </location>
</feature>
<dbReference type="Pfam" id="PF00395">
    <property type="entry name" value="SLH"/>
    <property type="match status" value="3"/>
</dbReference>
<dbReference type="EMBL" id="LN483074">
    <property type="protein sequence ID" value="CEA01986.1"/>
    <property type="molecule type" value="Genomic_DNA"/>
</dbReference>
<evidence type="ECO:0000313" key="3">
    <source>
        <dbReference type="EMBL" id="CEA01986.1"/>
    </source>
</evidence>
<dbReference type="PANTHER" id="PTHR40446:SF2">
    <property type="entry name" value="N-ACETYLGLUCOSAMINE-1-PHOSPHODIESTER ALPHA-N-ACETYLGLUCOSAMINIDASE"/>
    <property type="match status" value="1"/>
</dbReference>
<dbReference type="InterPro" id="IPR018711">
    <property type="entry name" value="NAGPA"/>
</dbReference>
<sequence>MNTFSKMLSVVASAFVLASPVSASAFQSTEKEYPLAEDIQYKQYKYYDNGQQYINHIAVDVTPGKTEVQLGLPTRINGKETTTSLATRNSREGNRVAGAINAGFFNMAEGFPLFLLAYKNTIVNGGVVSKGSDEYLNVPTAFGIDKSGKGLIDFFDFKVSLTSGGVTNEITGMNRQRNIYESIIYTPQFYKSYTDTNEYGFEIVVDTGKEISSNYFGQTLTGKVTQIKPYGSKERLTIPRTGFVVSLQGSDWFNKYKHIQVGDEMTANFQIDSKWHGADYIIASGPMLVRDSKPYVMMSSSSPRARETAPRTVVATSNGGKQVHLITIDGRQWHSKGMNMTQLANYLVKLGMESAINLDGGGSTTMAVRNRLSFDSRIELANLPSNAGNAQRQVSTILQAVSKEPTGAGSRAWMEIEKDIPLVVGASSSVKVSAVFDKNYNRLPHDKGITLSTQNGTLAINGTSYKATTAGDDRIFVYHNGTQVESFPVKTLAGPTTMAVQPSAITMSEGQQVKFNVVNVLGDNGQKIAYDESAIEWSTTGDIGGVASNGTFTARTPGASGQVIAKLGNKQVAANVTIKKQGLFTDIPVGYTYEKELAYLTDNKIINGYSDGSFRPNQSLSREHAALILSKVLQLDTSTIENPNFADVPTTHAYYKEIAALANAGIISGANGNFNPKGTLTRAQMAKMISLGFELTDGAAKDFSDVSKDDWYYEHVQKMAAHNITTGYADGTFKPTTAITRMHFGLFVYKAINMEK</sequence>
<accession>A0A078MBA5</accession>
<proteinExistence type="predicted"/>